<dbReference type="EMBL" id="UZAN01067905">
    <property type="protein sequence ID" value="VDP94480.1"/>
    <property type="molecule type" value="Genomic_DNA"/>
</dbReference>
<organism evidence="4">
    <name type="scientific">Echinostoma caproni</name>
    <dbReference type="NCBI Taxonomy" id="27848"/>
    <lineage>
        <taxon>Eukaryota</taxon>
        <taxon>Metazoa</taxon>
        <taxon>Spiralia</taxon>
        <taxon>Lophotrochozoa</taxon>
        <taxon>Platyhelminthes</taxon>
        <taxon>Trematoda</taxon>
        <taxon>Digenea</taxon>
        <taxon>Plagiorchiida</taxon>
        <taxon>Echinostomata</taxon>
        <taxon>Echinostomatoidea</taxon>
        <taxon>Echinostomatidae</taxon>
        <taxon>Echinostoma</taxon>
    </lineage>
</organism>
<feature type="region of interest" description="Disordered" evidence="1">
    <location>
        <begin position="1"/>
        <end position="83"/>
    </location>
</feature>
<evidence type="ECO:0000313" key="2">
    <source>
        <dbReference type="EMBL" id="VDP94480.1"/>
    </source>
</evidence>
<keyword evidence="3" id="KW-1185">Reference proteome</keyword>
<gene>
    <name evidence="2" type="ORF">ECPE_LOCUS17192</name>
</gene>
<name>A0A183BDA7_9TREM</name>
<evidence type="ECO:0000256" key="1">
    <source>
        <dbReference type="SAM" id="MobiDB-lite"/>
    </source>
</evidence>
<reference evidence="2 3" key="2">
    <citation type="submission" date="2018-11" db="EMBL/GenBank/DDBJ databases">
        <authorList>
            <consortium name="Pathogen Informatics"/>
        </authorList>
    </citation>
    <scope>NUCLEOTIDE SEQUENCE [LARGE SCALE GENOMIC DNA]</scope>
    <source>
        <strain evidence="2 3">Egypt</strain>
    </source>
</reference>
<dbReference type="WBParaSite" id="ECPE_0001723601-mRNA-1">
    <property type="protein sequence ID" value="ECPE_0001723601-mRNA-1"/>
    <property type="gene ID" value="ECPE_0001723601"/>
</dbReference>
<dbReference type="Proteomes" id="UP000272942">
    <property type="component" value="Unassembled WGS sequence"/>
</dbReference>
<feature type="compositionally biased region" description="Basic and acidic residues" evidence="1">
    <location>
        <begin position="48"/>
        <end position="57"/>
    </location>
</feature>
<reference evidence="4" key="1">
    <citation type="submission" date="2016-06" db="UniProtKB">
        <authorList>
            <consortium name="WormBaseParasite"/>
        </authorList>
    </citation>
    <scope>IDENTIFICATION</scope>
</reference>
<protein>
    <submittedName>
        <fullName evidence="2 4">Uncharacterized protein</fullName>
    </submittedName>
</protein>
<evidence type="ECO:0000313" key="3">
    <source>
        <dbReference type="Proteomes" id="UP000272942"/>
    </source>
</evidence>
<feature type="compositionally biased region" description="Basic and acidic residues" evidence="1">
    <location>
        <begin position="11"/>
        <end position="24"/>
    </location>
</feature>
<dbReference type="AlphaFoldDB" id="A0A183BDA7"/>
<sequence>MTAGRLYSLKQPKDPLRKSDKRNPENTTLGVKNTRRQHNNLDTRYGPHKGDCSEQRNRLWSKGRQEVGAPEERGSGWSKNLDARRAGCPRCEDTIKGILEAQLAVAIFSPVQPDLT</sequence>
<evidence type="ECO:0000313" key="4">
    <source>
        <dbReference type="WBParaSite" id="ECPE_0001723601-mRNA-1"/>
    </source>
</evidence>
<proteinExistence type="predicted"/>
<accession>A0A183BDA7</accession>